<reference evidence="1 2" key="1">
    <citation type="journal article" date="2024" name="Plant Biotechnol. J.">
        <title>Genome and CRISPR/Cas9 system of a widespread forest tree (Populus alba) in the world.</title>
        <authorList>
            <person name="Liu Y.J."/>
            <person name="Jiang P.F."/>
            <person name="Han X.M."/>
            <person name="Li X.Y."/>
            <person name="Wang H.M."/>
            <person name="Wang Y.J."/>
            <person name="Wang X.X."/>
            <person name="Zeng Q.Y."/>
        </authorList>
    </citation>
    <scope>NUCLEOTIDE SEQUENCE [LARGE SCALE GENOMIC DNA]</scope>
    <source>
        <strain evidence="2">cv. PAL-ZL1</strain>
    </source>
</reference>
<dbReference type="Proteomes" id="UP000309997">
    <property type="component" value="Unassembled WGS sequence"/>
</dbReference>
<gene>
    <name evidence="1" type="ORF">D5086_033151</name>
</gene>
<organism evidence="1 2">
    <name type="scientific">Populus alba</name>
    <name type="common">White poplar</name>
    <dbReference type="NCBI Taxonomy" id="43335"/>
    <lineage>
        <taxon>Eukaryota</taxon>
        <taxon>Viridiplantae</taxon>
        <taxon>Streptophyta</taxon>
        <taxon>Embryophyta</taxon>
        <taxon>Tracheophyta</taxon>
        <taxon>Spermatophyta</taxon>
        <taxon>Magnoliopsida</taxon>
        <taxon>eudicotyledons</taxon>
        <taxon>Gunneridae</taxon>
        <taxon>Pentapetalae</taxon>
        <taxon>rosids</taxon>
        <taxon>fabids</taxon>
        <taxon>Malpighiales</taxon>
        <taxon>Salicaceae</taxon>
        <taxon>Saliceae</taxon>
        <taxon>Populus</taxon>
    </lineage>
</organism>
<evidence type="ECO:0000313" key="2">
    <source>
        <dbReference type="Proteomes" id="UP000309997"/>
    </source>
</evidence>
<comment type="caution">
    <text evidence="1">The sequence shown here is derived from an EMBL/GenBank/DDBJ whole genome shotgun (WGS) entry which is preliminary data.</text>
</comment>
<protein>
    <submittedName>
        <fullName evidence="1">Uncharacterized protein</fullName>
    </submittedName>
</protein>
<dbReference type="EMBL" id="RCHU02000019">
    <property type="protein sequence ID" value="KAL3565105.1"/>
    <property type="molecule type" value="Genomic_DNA"/>
</dbReference>
<name>A0ACC4AG03_POPAL</name>
<feature type="non-terminal residue" evidence="1">
    <location>
        <position position="1"/>
    </location>
</feature>
<proteinExistence type="predicted"/>
<keyword evidence="2" id="KW-1185">Reference proteome</keyword>
<sequence>QGERPTNCSIPSNGLDSLLRSISDKQEEAEPFYILDLGDEIKSIPGLGVRADKIVYANPCKAESHIKYAASVGVRLTTFDSEEVNKIEKWHPKCWSTNIINVGGGFKANPLSDEIGATVNDAIQEFPLKRLQSPEGTSVKLHSL</sequence>
<accession>A0ACC4AG03</accession>
<evidence type="ECO:0000313" key="1">
    <source>
        <dbReference type="EMBL" id="KAL3565105.1"/>
    </source>
</evidence>